<proteinExistence type="inferred from homology"/>
<evidence type="ECO:0000256" key="10">
    <source>
        <dbReference type="ARBA" id="ARBA00049660"/>
    </source>
</evidence>
<dbReference type="Pfam" id="PF01226">
    <property type="entry name" value="Form_Nir_trans"/>
    <property type="match status" value="1"/>
</dbReference>
<organism evidence="13">
    <name type="scientific">Chromera velia CCMP2878</name>
    <dbReference type="NCBI Taxonomy" id="1169474"/>
    <lineage>
        <taxon>Eukaryota</taxon>
        <taxon>Sar</taxon>
        <taxon>Alveolata</taxon>
        <taxon>Colpodellida</taxon>
        <taxon>Chromeraceae</taxon>
        <taxon>Chromera</taxon>
    </lineage>
</organism>
<evidence type="ECO:0000313" key="13">
    <source>
        <dbReference type="EMBL" id="CEM16004.1"/>
    </source>
</evidence>
<dbReference type="InterPro" id="IPR023271">
    <property type="entry name" value="Aquaporin-like"/>
</dbReference>
<accession>A0A0G4FPR1</accession>
<evidence type="ECO:0000256" key="1">
    <source>
        <dbReference type="ARBA" id="ARBA00004651"/>
    </source>
</evidence>
<dbReference type="Gene3D" id="1.20.1080.10">
    <property type="entry name" value="Glycerol uptake facilitator protein"/>
    <property type="match status" value="1"/>
</dbReference>
<feature type="compositionally biased region" description="Polar residues" evidence="11">
    <location>
        <begin position="1"/>
        <end position="19"/>
    </location>
</feature>
<dbReference type="PANTHER" id="PTHR30520:SF6">
    <property type="entry name" value="FORMATE_NITRATE FAMILY TRANSPORTER (EUROFUNG)"/>
    <property type="match status" value="1"/>
</dbReference>
<feature type="transmembrane region" description="Helical" evidence="12">
    <location>
        <begin position="313"/>
        <end position="335"/>
    </location>
</feature>
<evidence type="ECO:0000256" key="6">
    <source>
        <dbReference type="ARBA" id="ARBA00034245"/>
    </source>
</evidence>
<evidence type="ECO:0000256" key="12">
    <source>
        <dbReference type="SAM" id="Phobius"/>
    </source>
</evidence>
<evidence type="ECO:0000256" key="5">
    <source>
        <dbReference type="ARBA" id="ARBA00023136"/>
    </source>
</evidence>
<comment type="subunit">
    <text evidence="2">Homopentamer.</text>
</comment>
<comment type="catalytic activity">
    <reaction evidence="9">
        <text>acetate(out) + H(+)(out) = acetate(in) + H(+)(in)</text>
        <dbReference type="Rhea" id="RHEA:71803"/>
        <dbReference type="ChEBI" id="CHEBI:15378"/>
        <dbReference type="ChEBI" id="CHEBI:30089"/>
    </reaction>
</comment>
<dbReference type="InterPro" id="IPR000292">
    <property type="entry name" value="For/NO2_transpt"/>
</dbReference>
<comment type="subcellular location">
    <subcellularLocation>
        <location evidence="1">Cell membrane</location>
        <topology evidence="1">Multi-pass membrane protein</topology>
    </subcellularLocation>
</comment>
<feature type="transmembrane region" description="Helical" evidence="12">
    <location>
        <begin position="231"/>
        <end position="258"/>
    </location>
</feature>
<dbReference type="EMBL" id="CDMZ01000518">
    <property type="protein sequence ID" value="CEM16004.1"/>
    <property type="molecule type" value="Genomic_DNA"/>
</dbReference>
<protein>
    <recommendedName>
        <fullName evidence="14">Formate/nitrite transporter</fullName>
    </recommendedName>
</protein>
<gene>
    <name evidence="13" type="ORF">Cvel_3582</name>
</gene>
<dbReference type="InterPro" id="IPR024002">
    <property type="entry name" value="For/NO2_transpt_CS"/>
</dbReference>
<evidence type="ECO:0000256" key="7">
    <source>
        <dbReference type="ARBA" id="ARBA00047693"/>
    </source>
</evidence>
<evidence type="ECO:0000256" key="2">
    <source>
        <dbReference type="ARBA" id="ARBA00011255"/>
    </source>
</evidence>
<feature type="transmembrane region" description="Helical" evidence="12">
    <location>
        <begin position="278"/>
        <end position="301"/>
    </location>
</feature>
<feature type="transmembrane region" description="Helical" evidence="12">
    <location>
        <begin position="149"/>
        <end position="170"/>
    </location>
</feature>
<dbReference type="PANTHER" id="PTHR30520">
    <property type="entry name" value="FORMATE TRANSPORTER-RELATED"/>
    <property type="match status" value="1"/>
</dbReference>
<keyword evidence="4 12" id="KW-1133">Transmembrane helix</keyword>
<dbReference type="PROSITE" id="PS01005">
    <property type="entry name" value="FORMATE_NITRITE_TP_1"/>
    <property type="match status" value="1"/>
</dbReference>
<dbReference type="AlphaFoldDB" id="A0A0G4FPR1"/>
<evidence type="ECO:0000256" key="9">
    <source>
        <dbReference type="ARBA" id="ARBA00049088"/>
    </source>
</evidence>
<name>A0A0G4FPR1_9ALVE</name>
<evidence type="ECO:0008006" key="14">
    <source>
        <dbReference type="Google" id="ProtNLM"/>
    </source>
</evidence>
<feature type="transmembrane region" description="Helical" evidence="12">
    <location>
        <begin position="355"/>
        <end position="375"/>
    </location>
</feature>
<feature type="transmembrane region" description="Helical" evidence="12">
    <location>
        <begin position="190"/>
        <end position="219"/>
    </location>
</feature>
<comment type="catalytic activity">
    <reaction evidence="7">
        <text>pyruvate(out) + H(+)(out) = pyruvate(in) + H(+)(in)</text>
        <dbReference type="Rhea" id="RHEA:64720"/>
        <dbReference type="ChEBI" id="CHEBI:15361"/>
        <dbReference type="ChEBI" id="CHEBI:15378"/>
    </reaction>
</comment>
<keyword evidence="3 12" id="KW-0812">Transmembrane</keyword>
<keyword evidence="5 12" id="KW-0472">Membrane</keyword>
<feature type="region of interest" description="Disordered" evidence="11">
    <location>
        <begin position="1"/>
        <end position="42"/>
    </location>
</feature>
<evidence type="ECO:0000256" key="4">
    <source>
        <dbReference type="ARBA" id="ARBA00022989"/>
    </source>
</evidence>
<comment type="similarity">
    <text evidence="10">Belongs to the FNT transporter (TC 1.A.16) family.</text>
</comment>
<evidence type="ECO:0000256" key="8">
    <source>
        <dbReference type="ARBA" id="ARBA00049016"/>
    </source>
</evidence>
<dbReference type="GO" id="GO:0015499">
    <property type="term" value="F:formate transmembrane transporter activity"/>
    <property type="evidence" value="ECO:0007669"/>
    <property type="project" value="TreeGrafter"/>
</dbReference>
<evidence type="ECO:0000256" key="11">
    <source>
        <dbReference type="SAM" id="MobiDB-lite"/>
    </source>
</evidence>
<sequence>MERQSSPTQDVESPSSDPQQKPVIEDPPGHVRKGNSSAHRGRVVQVEVEEDVLAGLGFAGGDSVPVLRLDPGNSSMGLGLRQASQSRLVNSDVHSLLNHRPLPPVPPARFEPPTNVRMGVESIDGAFKMVQSSIDSGFGKVHYEFWQNAINGIVAGAFIAFGGWLMNVVMGGSPELKKTNPGLLKLVGGLVFPFGLVAVVLTGAELITSTFSTVGAAVLSGQLNGKFMRTGMNLLIVYWCNFLGAILVAGLAVGSGALDSDPYKSFCTGLAEKKVDQSFLSAFTKGIVCNWLVSLAVFLAFAPQDVTGKVLAIWPPIAAFVALGMDHCVANMFFLPLGLFLGANFTVADMFAYNLVPVTLGNFVGSQMIAMVFAARFKRFWFLRVDTPPPPGGISLEQEKKLELPR</sequence>
<comment type="catalytic activity">
    <reaction evidence="6">
        <text>(S)-lactate(in) + H(+)(in) = (S)-lactate(out) + H(+)(out)</text>
        <dbReference type="Rhea" id="RHEA:29415"/>
        <dbReference type="ChEBI" id="CHEBI:15378"/>
        <dbReference type="ChEBI" id="CHEBI:16651"/>
    </reaction>
</comment>
<comment type="catalytic activity">
    <reaction evidence="8">
        <text>formate(in) + H(+)(in) = formate(out) + H(+)(out)</text>
        <dbReference type="Rhea" id="RHEA:80887"/>
        <dbReference type="ChEBI" id="CHEBI:15378"/>
        <dbReference type="ChEBI" id="CHEBI:15740"/>
    </reaction>
</comment>
<dbReference type="VEuPathDB" id="CryptoDB:Cvel_3582"/>
<reference evidence="13" key="1">
    <citation type="submission" date="2014-11" db="EMBL/GenBank/DDBJ databases">
        <authorList>
            <person name="Otto D Thomas"/>
            <person name="Naeem Raeece"/>
        </authorList>
    </citation>
    <scope>NUCLEOTIDE SEQUENCE</scope>
</reference>
<dbReference type="GO" id="GO:0005886">
    <property type="term" value="C:plasma membrane"/>
    <property type="evidence" value="ECO:0007669"/>
    <property type="project" value="UniProtKB-SubCell"/>
</dbReference>
<evidence type="ECO:0000256" key="3">
    <source>
        <dbReference type="ARBA" id="ARBA00022692"/>
    </source>
</evidence>